<dbReference type="SUPFAM" id="SSF52172">
    <property type="entry name" value="CheY-like"/>
    <property type="match status" value="1"/>
</dbReference>
<dbReference type="RefSeq" id="WP_017641385.1">
    <property type="nucleotide sequence ID" value="NZ_CP102428.1"/>
</dbReference>
<dbReference type="AlphaFoldDB" id="A0A178LAD2"/>
<gene>
    <name evidence="2" type="ORF">A4V15_07045</name>
</gene>
<dbReference type="PROSITE" id="PS50110">
    <property type="entry name" value="RESPONSE_REGULATORY"/>
    <property type="match status" value="1"/>
</dbReference>
<evidence type="ECO:0000256" key="1">
    <source>
        <dbReference type="ARBA" id="ARBA00022553"/>
    </source>
</evidence>
<evidence type="ECO:0000313" key="2">
    <source>
        <dbReference type="EMBL" id="OAN26145.1"/>
    </source>
</evidence>
<proteinExistence type="predicted"/>
<organism evidence="2 3">
    <name type="scientific">Pseudomonas oryzihabitans</name>
    <dbReference type="NCBI Taxonomy" id="47885"/>
    <lineage>
        <taxon>Bacteria</taxon>
        <taxon>Pseudomonadati</taxon>
        <taxon>Pseudomonadota</taxon>
        <taxon>Gammaproteobacteria</taxon>
        <taxon>Pseudomonadales</taxon>
        <taxon>Pseudomonadaceae</taxon>
        <taxon>Pseudomonas</taxon>
    </lineage>
</organism>
<sequence length="122" mass="13189">MDAVCVVDDELSVRKAVVNLLKSEGYQAVSFPSGESLLNSEWKARASCLLMDLNMPGLSGRETYGQLCIAGYRIPIVYMSAEAEGVDVEAVRLDTSVQFLAKPFTAEALLATLARATAPWES</sequence>
<dbReference type="Proteomes" id="UP000078356">
    <property type="component" value="Unassembled WGS sequence"/>
</dbReference>
<protein>
    <submittedName>
        <fullName evidence="2">Uncharacterized protein</fullName>
    </submittedName>
</protein>
<dbReference type="Gene3D" id="3.40.50.2300">
    <property type="match status" value="1"/>
</dbReference>
<dbReference type="Pfam" id="PF00072">
    <property type="entry name" value="Response_reg"/>
    <property type="match status" value="1"/>
</dbReference>
<reference evidence="2 3" key="1">
    <citation type="submission" date="2016-04" db="EMBL/GenBank/DDBJ databases">
        <title>Draft Genome Sequences of Staphylococcus capitis Strain H36, S. capitis Strain H65, S. cohnii Strain H62, S. hominis Strain H69, Mycobacterium iranicum Strain H39, Plantibacter sp. Strain H53, Pseudomonas oryzihabitans Strain H72, and Microbacterium sp. Strain H83, isolated from residential settings.</title>
        <authorList>
            <person name="Lymperopoulou D."/>
            <person name="Adams R.I."/>
            <person name="Lindow S."/>
            <person name="Coil D.A."/>
            <person name="Jospin G."/>
            <person name="Eisen J.A."/>
        </authorList>
    </citation>
    <scope>NUCLEOTIDE SEQUENCE [LARGE SCALE GENOMIC DNA]</scope>
    <source>
        <strain evidence="2 3">H72</strain>
    </source>
</reference>
<accession>A0A178LAD2</accession>
<dbReference type="GO" id="GO:0000160">
    <property type="term" value="P:phosphorelay signal transduction system"/>
    <property type="evidence" value="ECO:0007669"/>
    <property type="project" value="InterPro"/>
</dbReference>
<keyword evidence="1" id="KW-0597">Phosphoprotein</keyword>
<dbReference type="InterPro" id="IPR001789">
    <property type="entry name" value="Sig_transdc_resp-reg_receiver"/>
</dbReference>
<comment type="caution">
    <text evidence="2">The sequence shown here is derived from an EMBL/GenBank/DDBJ whole genome shotgun (WGS) entry which is preliminary data.</text>
</comment>
<evidence type="ECO:0000313" key="3">
    <source>
        <dbReference type="Proteomes" id="UP000078356"/>
    </source>
</evidence>
<dbReference type="InterPro" id="IPR050595">
    <property type="entry name" value="Bact_response_regulator"/>
</dbReference>
<dbReference type="OrthoDB" id="9782655at2"/>
<dbReference type="PANTHER" id="PTHR44591">
    <property type="entry name" value="STRESS RESPONSE REGULATOR PROTEIN 1"/>
    <property type="match status" value="1"/>
</dbReference>
<dbReference type="SMART" id="SM00448">
    <property type="entry name" value="REC"/>
    <property type="match status" value="1"/>
</dbReference>
<dbReference type="InterPro" id="IPR011006">
    <property type="entry name" value="CheY-like_superfamily"/>
</dbReference>
<name>A0A178LAD2_9PSED</name>
<dbReference type="EMBL" id="LWCR01000045">
    <property type="protein sequence ID" value="OAN26145.1"/>
    <property type="molecule type" value="Genomic_DNA"/>
</dbReference>
<dbReference type="PANTHER" id="PTHR44591:SF25">
    <property type="entry name" value="CHEMOTAXIS TWO-COMPONENT RESPONSE REGULATOR"/>
    <property type="match status" value="1"/>
</dbReference>